<feature type="compositionally biased region" description="Basic residues" evidence="1">
    <location>
        <begin position="81"/>
        <end position="91"/>
    </location>
</feature>
<accession>A0A507CG12</accession>
<dbReference type="EMBL" id="QEAM01000669">
    <property type="protein sequence ID" value="TPX36874.1"/>
    <property type="molecule type" value="Genomic_DNA"/>
</dbReference>
<evidence type="ECO:0000313" key="2">
    <source>
        <dbReference type="EMBL" id="TPX36874.1"/>
    </source>
</evidence>
<name>A0A507CG12_9FUNG</name>
<protein>
    <recommendedName>
        <fullName evidence="6">G-patch domain-containing protein</fullName>
    </recommendedName>
</protein>
<evidence type="ECO:0008006" key="6">
    <source>
        <dbReference type="Google" id="ProtNLM"/>
    </source>
</evidence>
<dbReference type="VEuPathDB" id="FungiDB:SeMB42_g00748"/>
<feature type="region of interest" description="Disordered" evidence="1">
    <location>
        <begin position="81"/>
        <end position="101"/>
    </location>
</feature>
<reference evidence="4 5" key="1">
    <citation type="journal article" date="2019" name="Sci. Rep.">
        <title>Comparative genomics of chytrid fungi reveal insights into the obligate biotrophic and pathogenic lifestyle of Synchytrium endobioticum.</title>
        <authorList>
            <person name="van de Vossenberg B.T.L.H."/>
            <person name="Warris S."/>
            <person name="Nguyen H.D.T."/>
            <person name="van Gent-Pelzer M.P.E."/>
            <person name="Joly D.L."/>
            <person name="van de Geest H.C."/>
            <person name="Bonants P.J.M."/>
            <person name="Smith D.S."/>
            <person name="Levesque C.A."/>
            <person name="van der Lee T.A.J."/>
        </authorList>
    </citation>
    <scope>NUCLEOTIDE SEQUENCE [LARGE SCALE GENOMIC DNA]</scope>
    <source>
        <strain evidence="2 5">LEV6574</strain>
        <strain evidence="3 4">MB42</strain>
    </source>
</reference>
<dbReference type="EMBL" id="QEAN01000016">
    <property type="protein sequence ID" value="TPX53486.1"/>
    <property type="molecule type" value="Genomic_DNA"/>
</dbReference>
<gene>
    <name evidence="2" type="ORF">SeLEV6574_g07975</name>
    <name evidence="3" type="ORF">SeMB42_g00748</name>
</gene>
<dbReference type="Proteomes" id="UP000317494">
    <property type="component" value="Unassembled WGS sequence"/>
</dbReference>
<comment type="caution">
    <text evidence="2">The sequence shown here is derived from an EMBL/GenBank/DDBJ whole genome shotgun (WGS) entry which is preliminary data.</text>
</comment>
<dbReference type="Proteomes" id="UP000320475">
    <property type="component" value="Unassembled WGS sequence"/>
</dbReference>
<evidence type="ECO:0000313" key="3">
    <source>
        <dbReference type="EMBL" id="TPX53486.1"/>
    </source>
</evidence>
<organism evidence="2 5">
    <name type="scientific">Synchytrium endobioticum</name>
    <dbReference type="NCBI Taxonomy" id="286115"/>
    <lineage>
        <taxon>Eukaryota</taxon>
        <taxon>Fungi</taxon>
        <taxon>Fungi incertae sedis</taxon>
        <taxon>Chytridiomycota</taxon>
        <taxon>Chytridiomycota incertae sedis</taxon>
        <taxon>Chytridiomycetes</taxon>
        <taxon>Synchytriales</taxon>
        <taxon>Synchytriaceae</taxon>
        <taxon>Synchytrium</taxon>
    </lineage>
</organism>
<sequence>MTIPNQQGYIPISTFDIDGQFIIDTTPTPNWEEELIDVDDETYSASESSAIIVYTKAHQPNTPKTRTGRRNYVLPVLKPRRQRHQAPKRFRSNQPPSIRNRDDEAAFNDYIQNIQLYGAESQPSCIPTRDATIDHPTIMGSPMPRHAGEAAEQVGVDKHDNRRKNIYIDLTKSEEPSDNDESPSGVRPPTLMRLDAAVAHLPPELSDVYDPDSIYLPEDEWVRKPPQKNYVVDTTEPYGRAKPCIYTNAMGALKASDEKLQEFYLPEDEWLKTQAPESDQITCATDPRAPAIPCVSTDLMGALKVGNAKLKEFAELAKASLVTECTWPAGPDRLRYLVMDMSREYGIHCTLSRVGNSQKKVIKMKATPNTRVPAAWKEVPSKFATVKQRFKGSQEREARPENNTIVFESAPPLSEDNKGFKLLKSMGWAGFGRAKSEGDTEGRGDTRLHLNEARLIDVVFKCGRAGLGCEG</sequence>
<evidence type="ECO:0000313" key="5">
    <source>
        <dbReference type="Proteomes" id="UP000320475"/>
    </source>
</evidence>
<proteinExistence type="predicted"/>
<evidence type="ECO:0000313" key="4">
    <source>
        <dbReference type="Proteomes" id="UP000317494"/>
    </source>
</evidence>
<keyword evidence="4" id="KW-1185">Reference proteome</keyword>
<dbReference type="OrthoDB" id="21470at2759"/>
<dbReference type="AlphaFoldDB" id="A0A507CG12"/>
<evidence type="ECO:0000256" key="1">
    <source>
        <dbReference type="SAM" id="MobiDB-lite"/>
    </source>
</evidence>